<organism evidence="3 4">
    <name type="scientific">Stakelama saccharophila</name>
    <dbReference type="NCBI Taxonomy" id="3075605"/>
    <lineage>
        <taxon>Bacteria</taxon>
        <taxon>Pseudomonadati</taxon>
        <taxon>Pseudomonadota</taxon>
        <taxon>Alphaproteobacteria</taxon>
        <taxon>Sphingomonadales</taxon>
        <taxon>Sphingomonadaceae</taxon>
        <taxon>Stakelama</taxon>
    </lineage>
</organism>
<dbReference type="Pfam" id="PF04909">
    <property type="entry name" value="Amidohydro_2"/>
    <property type="match status" value="1"/>
</dbReference>
<dbReference type="EMBL" id="CP135076">
    <property type="protein sequence ID" value="WNO54085.1"/>
    <property type="molecule type" value="Genomic_DNA"/>
</dbReference>
<name>A0ABZ0BAH6_9SPHN</name>
<evidence type="ECO:0000256" key="1">
    <source>
        <dbReference type="ARBA" id="ARBA00038310"/>
    </source>
</evidence>
<dbReference type="InterPro" id="IPR052350">
    <property type="entry name" value="Metallo-dep_Lactonases"/>
</dbReference>
<evidence type="ECO:0000259" key="2">
    <source>
        <dbReference type="Pfam" id="PF04909"/>
    </source>
</evidence>
<dbReference type="InterPro" id="IPR006680">
    <property type="entry name" value="Amidohydro-rel"/>
</dbReference>
<dbReference type="InterPro" id="IPR032466">
    <property type="entry name" value="Metal_Hydrolase"/>
</dbReference>
<sequence length="300" mass="33605">MPKPSRFIDAHVHLWELDRLSYPWLAPPFSDDGPNGSVERIAKDYRLGDYLHDADGWNVAGIVHIEAGADPSDALAETRWIQAMADAQSLPVAIVAQAALDDPDLDAKLAAHSRHRSVRGIRHIVNWHPDAQRTYCPRDVTGDAAWQHGFGLLSKHGLSFDLQCYPAQMPGIARLAERHPQIPVIVNHMGMMVPTDTHGLEEWRTGMRAIAALPAGAVKISGMGFAYRPWSIEQVRPLVLETIDMFGIDRCMFASNFPTDKLFGSFDQHLSAYDAITDEFDEDERDRLFAANAERIYRIK</sequence>
<dbReference type="Gene3D" id="3.20.20.140">
    <property type="entry name" value="Metal-dependent hydrolases"/>
    <property type="match status" value="1"/>
</dbReference>
<dbReference type="PANTHER" id="PTHR43569:SF1">
    <property type="entry name" value="BLL3371 PROTEIN"/>
    <property type="match status" value="1"/>
</dbReference>
<proteinExistence type="inferred from homology"/>
<comment type="similarity">
    <text evidence="1">Belongs to the metallo-dependent hydrolases superfamily.</text>
</comment>
<dbReference type="SUPFAM" id="SSF51556">
    <property type="entry name" value="Metallo-dependent hydrolases"/>
    <property type="match status" value="1"/>
</dbReference>
<accession>A0ABZ0BAH6</accession>
<evidence type="ECO:0000313" key="4">
    <source>
        <dbReference type="Proteomes" id="UP001302249"/>
    </source>
</evidence>
<dbReference type="Proteomes" id="UP001302249">
    <property type="component" value="Chromosome"/>
</dbReference>
<keyword evidence="4" id="KW-1185">Reference proteome</keyword>
<reference evidence="3 4" key="1">
    <citation type="submission" date="2023-09" db="EMBL/GenBank/DDBJ databases">
        <authorList>
            <person name="Rey-Velasco X."/>
        </authorList>
    </citation>
    <scope>NUCLEOTIDE SEQUENCE [LARGE SCALE GENOMIC DNA]</scope>
    <source>
        <strain evidence="3 4">W311</strain>
    </source>
</reference>
<dbReference type="RefSeq" id="WP_313916204.1">
    <property type="nucleotide sequence ID" value="NZ_CP135076.1"/>
</dbReference>
<dbReference type="PANTHER" id="PTHR43569">
    <property type="entry name" value="AMIDOHYDROLASE"/>
    <property type="match status" value="1"/>
</dbReference>
<feature type="domain" description="Amidohydrolase-related" evidence="2">
    <location>
        <begin position="8"/>
        <end position="299"/>
    </location>
</feature>
<gene>
    <name evidence="3" type="ORF">RPR59_02160</name>
</gene>
<protein>
    <submittedName>
        <fullName evidence="3">Amidohydrolase family protein</fullName>
    </submittedName>
</protein>
<evidence type="ECO:0000313" key="3">
    <source>
        <dbReference type="EMBL" id="WNO54085.1"/>
    </source>
</evidence>